<accession>A0A4Y2J6B5</accession>
<gene>
    <name evidence="1" type="ORF">AVEN_214303_1</name>
</gene>
<dbReference type="AlphaFoldDB" id="A0A4Y2J6B5"/>
<dbReference type="Proteomes" id="UP000499080">
    <property type="component" value="Unassembled WGS sequence"/>
</dbReference>
<name>A0A4Y2J6B5_ARAVE</name>
<comment type="caution">
    <text evidence="1">The sequence shown here is derived from an EMBL/GenBank/DDBJ whole genome shotgun (WGS) entry which is preliminary data.</text>
</comment>
<sequence length="92" mass="10935">MFSDRGLAGLVDKAIGPGFESKIHYLVKWQHRKDVCDYYLYVIFENRTFSDDFLENNFIWELETNLLEGLTGFSFIQPRQVQILIIFEFISF</sequence>
<protein>
    <submittedName>
        <fullName evidence="1">Uncharacterized protein</fullName>
    </submittedName>
</protein>
<organism evidence="1 2">
    <name type="scientific">Araneus ventricosus</name>
    <name type="common">Orbweaver spider</name>
    <name type="synonym">Epeira ventricosa</name>
    <dbReference type="NCBI Taxonomy" id="182803"/>
    <lineage>
        <taxon>Eukaryota</taxon>
        <taxon>Metazoa</taxon>
        <taxon>Ecdysozoa</taxon>
        <taxon>Arthropoda</taxon>
        <taxon>Chelicerata</taxon>
        <taxon>Arachnida</taxon>
        <taxon>Araneae</taxon>
        <taxon>Araneomorphae</taxon>
        <taxon>Entelegynae</taxon>
        <taxon>Araneoidea</taxon>
        <taxon>Araneidae</taxon>
        <taxon>Araneus</taxon>
    </lineage>
</organism>
<dbReference type="EMBL" id="BGPR01003261">
    <property type="protein sequence ID" value="GBM85803.1"/>
    <property type="molecule type" value="Genomic_DNA"/>
</dbReference>
<evidence type="ECO:0000313" key="2">
    <source>
        <dbReference type="Proteomes" id="UP000499080"/>
    </source>
</evidence>
<evidence type="ECO:0000313" key="1">
    <source>
        <dbReference type="EMBL" id="GBM85803.1"/>
    </source>
</evidence>
<proteinExistence type="predicted"/>
<keyword evidence="2" id="KW-1185">Reference proteome</keyword>
<reference evidence="1 2" key="1">
    <citation type="journal article" date="2019" name="Sci. Rep.">
        <title>Orb-weaving spider Araneus ventricosus genome elucidates the spidroin gene catalogue.</title>
        <authorList>
            <person name="Kono N."/>
            <person name="Nakamura H."/>
            <person name="Ohtoshi R."/>
            <person name="Moran D.A.P."/>
            <person name="Shinohara A."/>
            <person name="Yoshida Y."/>
            <person name="Fujiwara M."/>
            <person name="Mori M."/>
            <person name="Tomita M."/>
            <person name="Arakawa K."/>
        </authorList>
    </citation>
    <scope>NUCLEOTIDE SEQUENCE [LARGE SCALE GENOMIC DNA]</scope>
</reference>